<evidence type="ECO:0000313" key="4">
    <source>
        <dbReference type="Proteomes" id="UP000011124"/>
    </source>
</evidence>
<dbReference type="InterPro" id="IPR001451">
    <property type="entry name" value="Hexapep"/>
</dbReference>
<keyword evidence="4" id="KW-1185">Reference proteome</keyword>
<dbReference type="Pfam" id="PF00132">
    <property type="entry name" value="Hexapep"/>
    <property type="match status" value="1"/>
</dbReference>
<dbReference type="InterPro" id="IPR051159">
    <property type="entry name" value="Hexapeptide_acetyltransf"/>
</dbReference>
<dbReference type="Gene3D" id="2.160.10.10">
    <property type="entry name" value="Hexapeptide repeat proteins"/>
    <property type="match status" value="1"/>
</dbReference>
<dbReference type="eggNOG" id="COG0110">
    <property type="taxonomic scope" value="Bacteria"/>
</dbReference>
<dbReference type="InterPro" id="IPR011004">
    <property type="entry name" value="Trimer_LpxA-like_sf"/>
</dbReference>
<dbReference type="GO" id="GO:0016740">
    <property type="term" value="F:transferase activity"/>
    <property type="evidence" value="ECO:0007669"/>
    <property type="project" value="UniProtKB-KW"/>
</dbReference>
<gene>
    <name evidence="1" type="ordered locus">Selsp_0052</name>
    <name evidence="2" type="ORF">SELSPUOL_01380</name>
</gene>
<dbReference type="CDD" id="cd04647">
    <property type="entry name" value="LbH_MAT_like"/>
    <property type="match status" value="1"/>
</dbReference>
<sequence>MLILNIYSHIRVLCKRLIYKILFGRKVSFGSHVHFRRGFSLLILEQGKVEIGRYVFFNNDCSIVAREYIFIGAYTMMGENVKLYDHNHRISNPNILKRDQGFKNRPIKIGRNCWIGNNVTLLGGADIGDNSVVGAGCIVDCVIPADTIVTMNRELRMCPICWKDMGQLS</sequence>
<evidence type="ECO:0000313" key="1">
    <source>
        <dbReference type="EMBL" id="AEB99034.1"/>
    </source>
</evidence>
<dbReference type="STRING" id="546271.Selsp_0052"/>
<evidence type="ECO:0000313" key="3">
    <source>
        <dbReference type="Proteomes" id="UP000003505"/>
    </source>
</evidence>
<dbReference type="SUPFAM" id="SSF51161">
    <property type="entry name" value="Trimeric LpxA-like enzymes"/>
    <property type="match status" value="1"/>
</dbReference>
<dbReference type="HOGENOM" id="CLU_051638_7_1_9"/>
<keyword evidence="2" id="KW-0808">Transferase</keyword>
<reference evidence="2 3" key="1">
    <citation type="submission" date="2009-09" db="EMBL/GenBank/DDBJ databases">
        <authorList>
            <person name="Weinstock G."/>
            <person name="Sodergren E."/>
            <person name="Clifton S."/>
            <person name="Fulton L."/>
            <person name="Fulton B."/>
            <person name="Courtney L."/>
            <person name="Fronick C."/>
            <person name="Harrison M."/>
            <person name="Strong C."/>
            <person name="Farmer C."/>
            <person name="Delahaunty K."/>
            <person name="Markovic C."/>
            <person name="Hall O."/>
            <person name="Minx P."/>
            <person name="Tomlinson C."/>
            <person name="Mitreva M."/>
            <person name="Nelson J."/>
            <person name="Hou S."/>
            <person name="Wollam A."/>
            <person name="Pepin K.H."/>
            <person name="Johnson M."/>
            <person name="Bhonagiri V."/>
            <person name="Nash W.E."/>
            <person name="Warren W."/>
            <person name="Chinwalla A."/>
            <person name="Mardis E.R."/>
            <person name="Wilson R.K."/>
        </authorList>
    </citation>
    <scope>NUCLEOTIDE SEQUENCE [LARGE SCALE GENOMIC DNA]</scope>
    <source>
        <strain evidence="2">ATCC 35185</strain>
        <strain evidence="3">ATCC 35185 / DSM 20758 / VPI D19B-28</strain>
    </source>
</reference>
<name>C9LV88_SELS3</name>
<dbReference type="AlphaFoldDB" id="C9LV88"/>
<dbReference type="PANTHER" id="PTHR23416">
    <property type="entry name" value="SIALIC ACID SYNTHASE-RELATED"/>
    <property type="match status" value="1"/>
</dbReference>
<dbReference type="OrthoDB" id="9812571at2"/>
<dbReference type="Proteomes" id="UP000011124">
    <property type="component" value="Chromosome"/>
</dbReference>
<proteinExistence type="predicted"/>
<reference evidence="1 4" key="2">
    <citation type="submission" date="2011-04" db="EMBL/GenBank/DDBJ databases">
        <title>The complete genome of Selenomonas sputigena DSM 20758.</title>
        <authorList>
            <consortium name="US DOE Joint Genome Institute (JGI-PGF)"/>
            <person name="Lucas S."/>
            <person name="Copeland A."/>
            <person name="Lapidus A."/>
            <person name="Bruce D."/>
            <person name="Goodwin L."/>
            <person name="Pitluck S."/>
            <person name="Peters L."/>
            <person name="Kyrpides N."/>
            <person name="Mavromatis K."/>
            <person name="Ivanova N."/>
            <person name="Ovchinnikova G."/>
            <person name="Teshima H."/>
            <person name="Detter J.C."/>
            <person name="Tapia R."/>
            <person name="Han C."/>
            <person name="Land M."/>
            <person name="Hauser L."/>
            <person name="Markowitz V."/>
            <person name="Cheng J.-F."/>
            <person name="Hugenholtz P."/>
            <person name="Woyke T."/>
            <person name="Wu D."/>
            <person name="Gronow S."/>
            <person name="Wellnitz S."/>
            <person name="Schneider S."/>
            <person name="Klenk H.-P."/>
            <person name="Eisen J.A."/>
        </authorList>
    </citation>
    <scope>NUCLEOTIDE SEQUENCE [LARGE SCALE GENOMIC DNA]</scope>
    <source>
        <strain evidence="1">ATCC 35185</strain>
        <strain evidence="4">ATCC 35185 / DSM 20758 / VPI D19B-28</strain>
    </source>
</reference>
<dbReference type="EMBL" id="CP002637">
    <property type="protein sequence ID" value="AEB99034.1"/>
    <property type="molecule type" value="Genomic_DNA"/>
</dbReference>
<dbReference type="Proteomes" id="UP000003505">
    <property type="component" value="Unassembled WGS sequence"/>
</dbReference>
<dbReference type="KEGG" id="ssg:Selsp_0052"/>
<dbReference type="EMBL" id="ACKP02000024">
    <property type="protein sequence ID" value="EEX77210.1"/>
    <property type="molecule type" value="Genomic_DNA"/>
</dbReference>
<protein>
    <submittedName>
        <fullName evidence="1">Acetyltransferase</fullName>
    </submittedName>
    <submittedName>
        <fullName evidence="2">Bacterial transferase hexapeptide repeat protein</fullName>
    </submittedName>
</protein>
<evidence type="ECO:0000313" key="2">
    <source>
        <dbReference type="EMBL" id="EEX77210.1"/>
    </source>
</evidence>
<accession>C9LV88</accession>
<organism evidence="2 3">
    <name type="scientific">Selenomonas sputigena (strain ATCC 35185 / DSM 20758 / CCUG 44933 / VPI D19B-28)</name>
    <dbReference type="NCBI Taxonomy" id="546271"/>
    <lineage>
        <taxon>Bacteria</taxon>
        <taxon>Bacillati</taxon>
        <taxon>Bacillota</taxon>
        <taxon>Negativicutes</taxon>
        <taxon>Selenomonadales</taxon>
        <taxon>Selenomonadaceae</taxon>
        <taxon>Selenomonas</taxon>
    </lineage>
</organism>